<protein>
    <recommendedName>
        <fullName evidence="1">CGL2689-like C-terminal domain-containing protein</fullName>
    </recommendedName>
</protein>
<dbReference type="EMBL" id="CP064955">
    <property type="protein sequence ID" value="QPK83006.1"/>
    <property type="molecule type" value="Genomic_DNA"/>
</dbReference>
<dbReference type="RefSeq" id="WP_165002285.1">
    <property type="nucleotide sequence ID" value="NZ_CP064955.1"/>
</dbReference>
<sequence>MTPRLTIGAVTGETELARAFAQAGHVLRAVDTPEDVKHVDLVLLDTSDTGWIARSVDALEPFVRPRQMFIHTALSEGTQLLDAVETRGAVVMAAHNMWANHWVTSAADELGETVIGLLVAELGGVSHPISDSQRLGVAAALRLMALERVVRRDAFQLLRSAVESADAFEDDFVHGEPVALGSADPAVLEQMHRVIEEPGVARLFADLERRHAERTGDAEIELWAISTADKDCT</sequence>
<feature type="domain" description="CGL2689-like C-terminal" evidence="1">
    <location>
        <begin position="130"/>
        <end position="226"/>
    </location>
</feature>
<dbReference type="AlphaFoldDB" id="A0A7T0KMA8"/>
<accession>A0A7T0KMA8</accession>
<evidence type="ECO:0000259" key="1">
    <source>
        <dbReference type="Pfam" id="PF22242"/>
    </source>
</evidence>
<dbReference type="Gene3D" id="3.40.50.720">
    <property type="entry name" value="NAD(P)-binding Rossmann-like Domain"/>
    <property type="match status" value="1"/>
</dbReference>
<evidence type="ECO:0000313" key="2">
    <source>
        <dbReference type="EMBL" id="QPK83006.1"/>
    </source>
</evidence>
<dbReference type="InterPro" id="IPR054507">
    <property type="entry name" value="CGL2689-like_C"/>
</dbReference>
<dbReference type="Gene3D" id="1.10.1040.40">
    <property type="match status" value="1"/>
</dbReference>
<keyword evidence="3" id="KW-1185">Reference proteome</keyword>
<gene>
    <name evidence="2" type="ORF">G7Y29_09195</name>
</gene>
<name>A0A7T0KMA8_9CORY</name>
<dbReference type="KEGG" id="cqn:G7Y29_09195"/>
<proteinExistence type="predicted"/>
<reference evidence="2 3" key="1">
    <citation type="submission" date="2020-11" db="EMBL/GenBank/DDBJ databases">
        <title>Corynebacterium sp. MC1420.</title>
        <authorList>
            <person name="Zhou J."/>
        </authorList>
    </citation>
    <scope>NUCLEOTIDE SEQUENCE [LARGE SCALE GENOMIC DNA]</scope>
    <source>
        <strain evidence="2 3">MC1420</strain>
    </source>
</reference>
<dbReference type="Proteomes" id="UP000594586">
    <property type="component" value="Chromosome"/>
</dbReference>
<evidence type="ECO:0000313" key="3">
    <source>
        <dbReference type="Proteomes" id="UP000594586"/>
    </source>
</evidence>
<dbReference type="Pfam" id="PF22242">
    <property type="entry name" value="6PGD_like"/>
    <property type="match status" value="1"/>
</dbReference>
<organism evidence="2 3">
    <name type="scientific">Corynebacterium qintianiae</name>
    <dbReference type="NCBI Taxonomy" id="2709392"/>
    <lineage>
        <taxon>Bacteria</taxon>
        <taxon>Bacillati</taxon>
        <taxon>Actinomycetota</taxon>
        <taxon>Actinomycetes</taxon>
        <taxon>Mycobacteriales</taxon>
        <taxon>Corynebacteriaceae</taxon>
        <taxon>Corynebacterium</taxon>
    </lineage>
</organism>